<name>A0A537JLV3_9BACT</name>
<gene>
    <name evidence="2" type="ORF">E6H04_01165</name>
</gene>
<evidence type="ECO:0008006" key="4">
    <source>
        <dbReference type="Google" id="ProtNLM"/>
    </source>
</evidence>
<feature type="transmembrane region" description="Helical" evidence="1">
    <location>
        <begin position="318"/>
        <end position="334"/>
    </location>
</feature>
<feature type="transmembrane region" description="Helical" evidence="1">
    <location>
        <begin position="201"/>
        <end position="222"/>
    </location>
</feature>
<feature type="transmembrane region" description="Helical" evidence="1">
    <location>
        <begin position="291"/>
        <end position="312"/>
    </location>
</feature>
<dbReference type="EMBL" id="VBAO01000027">
    <property type="protein sequence ID" value="TMI84517.1"/>
    <property type="molecule type" value="Genomic_DNA"/>
</dbReference>
<protein>
    <recommendedName>
        <fullName evidence="4">Glycosyltransferase family 39 protein</fullName>
    </recommendedName>
</protein>
<organism evidence="2 3">
    <name type="scientific">Candidatus Segetimicrobium genomatis</name>
    <dbReference type="NCBI Taxonomy" id="2569760"/>
    <lineage>
        <taxon>Bacteria</taxon>
        <taxon>Bacillati</taxon>
        <taxon>Candidatus Sysuimicrobiota</taxon>
        <taxon>Candidatus Sysuimicrobiia</taxon>
        <taxon>Candidatus Sysuimicrobiales</taxon>
        <taxon>Candidatus Segetimicrobiaceae</taxon>
        <taxon>Candidatus Segetimicrobium</taxon>
    </lineage>
</organism>
<dbReference type="AlphaFoldDB" id="A0A537JLV3"/>
<dbReference type="Proteomes" id="UP000320048">
    <property type="component" value="Unassembled WGS sequence"/>
</dbReference>
<reference evidence="2 3" key="1">
    <citation type="journal article" date="2019" name="Nat. Microbiol.">
        <title>Mediterranean grassland soil C-N compound turnover is dependent on rainfall and depth, and is mediated by genomically divergent microorganisms.</title>
        <authorList>
            <person name="Diamond S."/>
            <person name="Andeer P.F."/>
            <person name="Li Z."/>
            <person name="Crits-Christoph A."/>
            <person name="Burstein D."/>
            <person name="Anantharaman K."/>
            <person name="Lane K.R."/>
            <person name="Thomas B.C."/>
            <person name="Pan C."/>
            <person name="Northen T.R."/>
            <person name="Banfield J.F."/>
        </authorList>
    </citation>
    <scope>NUCLEOTIDE SEQUENCE [LARGE SCALE GENOMIC DNA]</scope>
    <source>
        <strain evidence="2">NP_7</strain>
    </source>
</reference>
<accession>A0A537JLV3</accession>
<keyword evidence="1" id="KW-1133">Transmembrane helix</keyword>
<comment type="caution">
    <text evidence="2">The sequence shown here is derived from an EMBL/GenBank/DDBJ whole genome shotgun (WGS) entry which is preliminary data.</text>
</comment>
<evidence type="ECO:0000313" key="3">
    <source>
        <dbReference type="Proteomes" id="UP000320048"/>
    </source>
</evidence>
<proteinExistence type="predicted"/>
<evidence type="ECO:0000256" key="1">
    <source>
        <dbReference type="SAM" id="Phobius"/>
    </source>
</evidence>
<feature type="transmembrane region" description="Helical" evidence="1">
    <location>
        <begin position="263"/>
        <end position="284"/>
    </location>
</feature>
<keyword evidence="1" id="KW-0472">Membrane</keyword>
<keyword evidence="1" id="KW-0812">Transmembrane</keyword>
<feature type="transmembrane region" description="Helical" evidence="1">
    <location>
        <begin position="88"/>
        <end position="107"/>
    </location>
</feature>
<evidence type="ECO:0000313" key="2">
    <source>
        <dbReference type="EMBL" id="TMI84517.1"/>
    </source>
</evidence>
<sequence>MMFFVTRAILVLIGIAARTTLQPLLGVRPTGHLWLNIWAGNDSRWYLDLVRHGYSPTNIDGLHGPSYAFFPAYPLLVRGLDFAVGDPYIAGLVLSNVCLLVAAFALYKLVFIDADAQIALGAVKYLFLFPTAFLFSGFASESLFLALLVGSFFFARRGIWLGCGIAGFAMALASPIGVIVFIPLLVDYLMQARWNPARIGLDILPLLLIPLGAVMFGGYLYYVSGDPLALVHTYMRWYGQLTNPLDVLINGLVTGSALQAPGVFARVGTYFALAAVVLLLLLLVALRQGGLAYWALGMCLIVVPLATGAAALPLMPRVVLAIFPLYIMLGAVAITSQTVDLITTVSLALLQGFLMVLWTGGTGLVG</sequence>
<feature type="transmembrane region" description="Helical" evidence="1">
    <location>
        <begin position="159"/>
        <end position="189"/>
    </location>
</feature>
<feature type="transmembrane region" description="Helical" evidence="1">
    <location>
        <begin position="341"/>
        <end position="360"/>
    </location>
</feature>
<feature type="transmembrane region" description="Helical" evidence="1">
    <location>
        <begin position="127"/>
        <end position="153"/>
    </location>
</feature>